<dbReference type="RefSeq" id="XP_007799812.1">
    <property type="nucleotide sequence ID" value="XM_007801621.1"/>
</dbReference>
<dbReference type="EMBL" id="KE720872">
    <property type="protein sequence ID" value="ERF74711.1"/>
    <property type="molecule type" value="Genomic_DNA"/>
</dbReference>
<gene>
    <name evidence="2" type="ORF">EPUS_00841</name>
</gene>
<keyword evidence="3" id="KW-1185">Reference proteome</keyword>
<dbReference type="HOGENOM" id="CLU_042688_0_0_1"/>
<accession>U1GRV3</accession>
<organism evidence="2 3">
    <name type="scientific">Endocarpon pusillum (strain Z07020 / HMAS-L-300199)</name>
    <name type="common">Lichen-forming fungus</name>
    <dbReference type="NCBI Taxonomy" id="1263415"/>
    <lineage>
        <taxon>Eukaryota</taxon>
        <taxon>Fungi</taxon>
        <taxon>Dikarya</taxon>
        <taxon>Ascomycota</taxon>
        <taxon>Pezizomycotina</taxon>
        <taxon>Eurotiomycetes</taxon>
        <taxon>Chaetothyriomycetidae</taxon>
        <taxon>Verrucariales</taxon>
        <taxon>Verrucariaceae</taxon>
        <taxon>Endocarpon</taxon>
    </lineage>
</organism>
<dbReference type="Proteomes" id="UP000019373">
    <property type="component" value="Unassembled WGS sequence"/>
</dbReference>
<comment type="similarity">
    <text evidence="1">Belongs to the asaB hydroxylase/desaturase family.</text>
</comment>
<dbReference type="NCBIfam" id="NF041278">
    <property type="entry name" value="CmcJ_NvfI_EfuI"/>
    <property type="match status" value="1"/>
</dbReference>
<dbReference type="InterPro" id="IPR044053">
    <property type="entry name" value="AsaB-like"/>
</dbReference>
<dbReference type="PANTHER" id="PTHR34598">
    <property type="entry name" value="BLL6449 PROTEIN"/>
    <property type="match status" value="1"/>
</dbReference>
<dbReference type="AlphaFoldDB" id="U1GRV3"/>
<evidence type="ECO:0000313" key="3">
    <source>
        <dbReference type="Proteomes" id="UP000019373"/>
    </source>
</evidence>
<evidence type="ECO:0008006" key="4">
    <source>
        <dbReference type="Google" id="ProtNLM"/>
    </source>
</evidence>
<evidence type="ECO:0000256" key="1">
    <source>
        <dbReference type="ARBA" id="ARBA00023604"/>
    </source>
</evidence>
<evidence type="ECO:0000313" key="2">
    <source>
        <dbReference type="EMBL" id="ERF74711.1"/>
    </source>
</evidence>
<dbReference type="OrthoDB" id="412788at2759"/>
<sequence length="296" mass="34945">MDKNEEPSSVKASIKYIKWQELYEKEKPFQIFIDIRKDAVDQRYHNLVFENKQETFFNIRGREQEFRLDDHGFAYHHHHFNFDDYEDRVSVESSYLPQVESFIRNEVEEVDKVFFFDWRLRHSGSYPKGTEIDLNDPTDWLLPSIHAHIDQAPGAVLNRTLLQLPDEAEFLLRGRVRVITVWKPLRNPVEDWPLAVCDGSNVEYSDMVETDHVRRLYTGANMNVMHRAKYRWHYLHKQSESEVLLLKQFDSASNVKARFSPHVSFEHPNVPTGAPRRESIEVRALVFTYAHPNGSS</sequence>
<protein>
    <recommendedName>
        <fullName evidence="4">Methyltransferase</fullName>
    </recommendedName>
</protein>
<dbReference type="eggNOG" id="ENOG502SPKX">
    <property type="taxonomic scope" value="Eukaryota"/>
</dbReference>
<dbReference type="GeneID" id="19235902"/>
<proteinExistence type="inferred from homology"/>
<name>U1GRV3_ENDPU</name>
<dbReference type="PANTHER" id="PTHR34598:SF3">
    <property type="entry name" value="OXIDOREDUCTASE AN1597"/>
    <property type="match status" value="1"/>
</dbReference>
<reference evidence="3" key="1">
    <citation type="journal article" date="2014" name="BMC Genomics">
        <title>Genome characteristics reveal the impact of lichenization on lichen-forming fungus Endocarpon pusillum Hedwig (Verrucariales, Ascomycota).</title>
        <authorList>
            <person name="Wang Y.-Y."/>
            <person name="Liu B."/>
            <person name="Zhang X.-Y."/>
            <person name="Zhou Q.-M."/>
            <person name="Zhang T."/>
            <person name="Li H."/>
            <person name="Yu Y.-F."/>
            <person name="Zhang X.-L."/>
            <person name="Hao X.-Y."/>
            <person name="Wang M."/>
            <person name="Wang L."/>
            <person name="Wei J.-C."/>
        </authorList>
    </citation>
    <scope>NUCLEOTIDE SEQUENCE [LARGE SCALE GENOMIC DNA]</scope>
    <source>
        <strain evidence="3">Z07020 / HMAS-L-300199</strain>
    </source>
</reference>
<dbReference type="GO" id="GO:0016491">
    <property type="term" value="F:oxidoreductase activity"/>
    <property type="evidence" value="ECO:0007669"/>
    <property type="project" value="InterPro"/>
</dbReference>
<dbReference type="OMA" id="HCDQSPL"/>